<proteinExistence type="predicted"/>
<protein>
    <recommendedName>
        <fullName evidence="1">DUF7662 domain-containing protein</fullName>
    </recommendedName>
</protein>
<feature type="domain" description="DUF7662" evidence="1">
    <location>
        <begin position="14"/>
        <end position="79"/>
    </location>
</feature>
<reference evidence="2 3" key="1">
    <citation type="journal article" date="2013" name="Genome Announc.">
        <title>Whole-genome sequences of five oyster-associated bacteria show potential for crude oil hydrocarbon degradation.</title>
        <authorList>
            <person name="Chauhan A."/>
            <person name="Green S."/>
            <person name="Pathak A."/>
            <person name="Thomas J."/>
            <person name="Venkatramanan R."/>
        </authorList>
    </citation>
    <scope>NUCLEOTIDE SEQUENCE [LARGE SCALE GENOMIC DNA]</scope>
    <source>
        <strain evidence="2 3">MF109</strain>
    </source>
</reference>
<gene>
    <name evidence="2" type="ORF">L687_00480</name>
</gene>
<sequence>MALRDHHEVQMGPYAPLYDYLRTHEEAEEVLLSFVEIEAILGCALPDAARTPGEGWWSGHPTRLQARSWLAAWRRPDPRYDDLSVAFRRTGQLTKPSSEDQSRQIKMYLRHAWDMLDFEVEDNQECVVYLIHFEEPGLYKVGISKASTSRPQALAQAGGIVLDTVRVKNRTLARLLESECLVRVDAARAEPPLWIAQWAGATEFWSDSVSLPPFREILKSLNDELPIAYRGAWA</sequence>
<comment type="caution">
    <text evidence="2">The sequence shown here is derived from an EMBL/GenBank/DDBJ whole genome shotgun (WGS) entry which is preliminary data.</text>
</comment>
<dbReference type="EMBL" id="ATAO01000112">
    <property type="protein sequence ID" value="EQM81867.1"/>
    <property type="molecule type" value="Genomic_DNA"/>
</dbReference>
<organism evidence="2 3">
    <name type="scientific">Microbacterium maritypicum MF109</name>
    <dbReference type="NCBI Taxonomy" id="1333857"/>
    <lineage>
        <taxon>Bacteria</taxon>
        <taxon>Bacillati</taxon>
        <taxon>Actinomycetota</taxon>
        <taxon>Actinomycetes</taxon>
        <taxon>Micrococcales</taxon>
        <taxon>Microbacteriaceae</taxon>
        <taxon>Microbacterium</taxon>
    </lineage>
</organism>
<evidence type="ECO:0000313" key="3">
    <source>
        <dbReference type="Proteomes" id="UP000016033"/>
    </source>
</evidence>
<evidence type="ECO:0000313" key="2">
    <source>
        <dbReference type="EMBL" id="EQM81867.1"/>
    </source>
</evidence>
<dbReference type="Pfam" id="PF24698">
    <property type="entry name" value="DUF7662"/>
    <property type="match status" value="1"/>
</dbReference>
<dbReference type="InterPro" id="IPR056079">
    <property type="entry name" value="DUF7662"/>
</dbReference>
<dbReference type="AlphaFoldDB" id="T5KQ07"/>
<name>T5KQ07_MICMQ</name>
<accession>T5KQ07</accession>
<dbReference type="Proteomes" id="UP000016033">
    <property type="component" value="Unassembled WGS sequence"/>
</dbReference>
<evidence type="ECO:0000259" key="1">
    <source>
        <dbReference type="Pfam" id="PF24698"/>
    </source>
</evidence>